<comment type="caution">
    <text evidence="7">The sequence shown here is derived from an EMBL/GenBank/DDBJ whole genome shotgun (WGS) entry which is preliminary data.</text>
</comment>
<keyword evidence="4" id="KW-0285">Flavoprotein</keyword>
<dbReference type="InterPro" id="IPR003171">
    <property type="entry name" value="Mehydrof_redctse-like"/>
</dbReference>
<evidence type="ECO:0000313" key="7">
    <source>
        <dbReference type="EMBL" id="KON30646.1"/>
    </source>
</evidence>
<evidence type="ECO:0000313" key="8">
    <source>
        <dbReference type="Proteomes" id="UP000037210"/>
    </source>
</evidence>
<reference evidence="7 8" key="1">
    <citation type="submission" date="2015-06" db="EMBL/GenBank/DDBJ databases">
        <title>New insights into the roles of widespread benthic archaea in carbon and nitrogen cycling.</title>
        <authorList>
            <person name="Lazar C.S."/>
            <person name="Baker B.J."/>
            <person name="Seitz K.W."/>
            <person name="Hyde A.S."/>
            <person name="Dick G.J."/>
            <person name="Hinrichs K.-U."/>
            <person name="Teske A.P."/>
        </authorList>
    </citation>
    <scope>NUCLEOTIDE SEQUENCE [LARGE SCALE GENOMIC DNA]</scope>
    <source>
        <strain evidence="7">DG-45</strain>
    </source>
</reference>
<dbReference type="GO" id="GO:0005829">
    <property type="term" value="C:cytosol"/>
    <property type="evidence" value="ECO:0007669"/>
    <property type="project" value="TreeGrafter"/>
</dbReference>
<dbReference type="EMBL" id="LFWZ01000025">
    <property type="protein sequence ID" value="KON30646.1"/>
    <property type="molecule type" value="Genomic_DNA"/>
</dbReference>
<comment type="similarity">
    <text evidence="3">Belongs to the methylenetetrahydrofolate reductase family.</text>
</comment>
<dbReference type="PANTHER" id="PTHR45754:SF3">
    <property type="entry name" value="METHYLENETETRAHYDROFOLATE REDUCTASE (NADPH)"/>
    <property type="match status" value="1"/>
</dbReference>
<dbReference type="InterPro" id="IPR029041">
    <property type="entry name" value="FAD-linked_oxidoreductase-like"/>
</dbReference>
<dbReference type="PANTHER" id="PTHR45754">
    <property type="entry name" value="METHYLENETETRAHYDROFOLATE REDUCTASE"/>
    <property type="match status" value="1"/>
</dbReference>
<keyword evidence="6" id="KW-0560">Oxidoreductase</keyword>
<organism evidence="7 8">
    <name type="scientific">miscellaneous Crenarchaeota group-15 archaeon DG-45</name>
    <dbReference type="NCBI Taxonomy" id="1685127"/>
    <lineage>
        <taxon>Archaea</taxon>
        <taxon>Candidatus Bathyarchaeota</taxon>
        <taxon>MCG-15</taxon>
    </lineage>
</organism>
<evidence type="ECO:0000256" key="4">
    <source>
        <dbReference type="ARBA" id="ARBA00022630"/>
    </source>
</evidence>
<keyword evidence="5" id="KW-0274">FAD</keyword>
<evidence type="ECO:0000256" key="2">
    <source>
        <dbReference type="ARBA" id="ARBA00004777"/>
    </source>
</evidence>
<gene>
    <name evidence="7" type="ORF">AC482_03355</name>
</gene>
<comment type="cofactor">
    <cofactor evidence="1">
        <name>FAD</name>
        <dbReference type="ChEBI" id="CHEBI:57692"/>
    </cofactor>
</comment>
<dbReference type="Pfam" id="PF02219">
    <property type="entry name" value="MTHFR"/>
    <property type="match status" value="1"/>
</dbReference>
<proteinExistence type="inferred from homology"/>
<comment type="pathway">
    <text evidence="2">One-carbon metabolism; tetrahydrofolate interconversion.</text>
</comment>
<dbReference type="SUPFAM" id="SSF51730">
    <property type="entry name" value="FAD-linked oxidoreductase"/>
    <property type="match status" value="1"/>
</dbReference>
<dbReference type="Proteomes" id="UP000037210">
    <property type="component" value="Unassembled WGS sequence"/>
</dbReference>
<accession>A0A0M0BQX8</accession>
<dbReference type="UniPathway" id="UPA00193"/>
<protein>
    <submittedName>
        <fullName evidence="7">Uncharacterized protein</fullName>
    </submittedName>
</protein>
<evidence type="ECO:0000256" key="3">
    <source>
        <dbReference type="ARBA" id="ARBA00006743"/>
    </source>
</evidence>
<dbReference type="Gene3D" id="3.20.20.220">
    <property type="match status" value="1"/>
</dbReference>
<dbReference type="PATRIC" id="fig|1685127.3.peg.954"/>
<sequence>MVNKRPAHSNLVKELRSGRFVLTGELEPEKTTGLEEILASARAMKPYVVAANVTDNPLSMAFMNSLVPAYIVQREVGLETVYQMVSRDRNRIALVSDILAAAHLGIRNILALSGDHTVLGDNKGALPVYDLDSAQFVYLISKMVDEGVDLAGNEIHGDVDINIGIAANPNADPLEPEVLKIGRKVGLGVDFIQTQTMFDIDLVKEFLGEIERFNCPCLVGIFPLKSFGIADFFDKYIPGVSVPEDLLEEMRRCKEEPDKDKRQGRYDEVNIEFFEPFIKEVRKTTKAAGIHVMAVFYERIFEPLLRTMA</sequence>
<dbReference type="AlphaFoldDB" id="A0A0M0BQX8"/>
<dbReference type="GO" id="GO:0071949">
    <property type="term" value="F:FAD binding"/>
    <property type="evidence" value="ECO:0007669"/>
    <property type="project" value="TreeGrafter"/>
</dbReference>
<evidence type="ECO:0000256" key="6">
    <source>
        <dbReference type="ARBA" id="ARBA00023002"/>
    </source>
</evidence>
<evidence type="ECO:0000256" key="1">
    <source>
        <dbReference type="ARBA" id="ARBA00001974"/>
    </source>
</evidence>
<dbReference type="GO" id="GO:0035999">
    <property type="term" value="P:tetrahydrofolate interconversion"/>
    <property type="evidence" value="ECO:0007669"/>
    <property type="project" value="UniProtKB-UniPathway"/>
</dbReference>
<evidence type="ECO:0000256" key="5">
    <source>
        <dbReference type="ARBA" id="ARBA00022827"/>
    </source>
</evidence>
<name>A0A0M0BQX8_9ARCH</name>
<dbReference type="GO" id="GO:0004489">
    <property type="term" value="F:methylenetetrahydrofolate reductase [NAD(P)H] activity"/>
    <property type="evidence" value="ECO:0007669"/>
    <property type="project" value="InterPro"/>
</dbReference>
<dbReference type="GO" id="GO:0009086">
    <property type="term" value="P:methionine biosynthetic process"/>
    <property type="evidence" value="ECO:0007669"/>
    <property type="project" value="TreeGrafter"/>
</dbReference>